<evidence type="ECO:0008006" key="5">
    <source>
        <dbReference type="Google" id="ProtNLM"/>
    </source>
</evidence>
<keyword evidence="2" id="KW-1133">Transmembrane helix</keyword>
<dbReference type="PANTHER" id="PTHR34144:SF8">
    <property type="entry name" value="GLYCOSYLTRANSFERASE FAMILY 69 PROTEIN"/>
    <property type="match status" value="1"/>
</dbReference>
<keyword evidence="2" id="KW-0812">Transmembrane</keyword>
<evidence type="ECO:0000313" key="4">
    <source>
        <dbReference type="Proteomes" id="UP001447188"/>
    </source>
</evidence>
<keyword evidence="2" id="KW-0472">Membrane</keyword>
<proteinExistence type="predicted"/>
<feature type="transmembrane region" description="Helical" evidence="2">
    <location>
        <begin position="95"/>
        <end position="113"/>
    </location>
</feature>
<gene>
    <name evidence="3" type="ORF">Q9L58_007009</name>
</gene>
<sequence>MFLSIWGTLPKLGDPQSHGLSQPPLLTPISSDDDDDDDDDDPDELNSYDLEASPTHGLLSPTTRSHKPPPLPRARACWRLLRHFFRRMARMRHRWARLTVAVISSLLAFTAVFNPSYTPGQYPENYFAVTDSVRRGGGKNPAGFWRSDVAQNAKDDNGRQGEPARREGVYRCEYRRRGAGAGGMGGRRTGVNGPAGRAKRISDAGIFENDSGPATRAALGDLAALVDARMPLAGHSIISTSVTLESFPRVTLPSGETRIKRIRYLSELRNRAMLPFLGTIPSLARWGQLATESGSVPPAMPKHWVQHPAAFHKVLFLNDVVFDPEQALHLLFSTNRGVYTAACGLDFISPFKFYDTFATRDIDGFIPAVPFFPFFASGGSRAALEAGIDAVPAKSCWGGIVAFDAAVFRRPVLFRAEEAPFWDASECCLIHADIAAPETTFVNPFVRVAYGSTTFAWLPFVRRVERVFSVPHYVVSKMMRMPWESERRKDGAAGFCGSRKLLAMKEGVVQGDGGREWEEILPEEV</sequence>
<comment type="caution">
    <text evidence="3">The sequence shown here is derived from an EMBL/GenBank/DDBJ whole genome shotgun (WGS) entry which is preliminary data.</text>
</comment>
<dbReference type="Pfam" id="PF11735">
    <property type="entry name" value="CAP59_mtransfer"/>
    <property type="match status" value="1"/>
</dbReference>
<evidence type="ECO:0000256" key="2">
    <source>
        <dbReference type="SAM" id="Phobius"/>
    </source>
</evidence>
<feature type="compositionally biased region" description="Acidic residues" evidence="1">
    <location>
        <begin position="31"/>
        <end position="46"/>
    </location>
</feature>
<dbReference type="InterPro" id="IPR021047">
    <property type="entry name" value="Mannosyltransferase_CMT1"/>
</dbReference>
<reference evidence="3 4" key="1">
    <citation type="submission" date="2024-02" db="EMBL/GenBank/DDBJ databases">
        <title>Discinaceae phylogenomics.</title>
        <authorList>
            <person name="Dirks A.C."/>
            <person name="James T.Y."/>
        </authorList>
    </citation>
    <scope>NUCLEOTIDE SEQUENCE [LARGE SCALE GENOMIC DNA]</scope>
    <source>
        <strain evidence="3 4">ACD0624</strain>
    </source>
</reference>
<protein>
    <recommendedName>
        <fullName evidence="5">Glycosyltransferase family 69 protein</fullName>
    </recommendedName>
</protein>
<accession>A0ABR3GES8</accession>
<organism evidence="3 4">
    <name type="scientific">Discina gigas</name>
    <dbReference type="NCBI Taxonomy" id="1032678"/>
    <lineage>
        <taxon>Eukaryota</taxon>
        <taxon>Fungi</taxon>
        <taxon>Dikarya</taxon>
        <taxon>Ascomycota</taxon>
        <taxon>Pezizomycotina</taxon>
        <taxon>Pezizomycetes</taxon>
        <taxon>Pezizales</taxon>
        <taxon>Discinaceae</taxon>
        <taxon>Discina</taxon>
    </lineage>
</organism>
<feature type="region of interest" description="Disordered" evidence="1">
    <location>
        <begin position="10"/>
        <end position="71"/>
    </location>
</feature>
<name>A0ABR3GES8_9PEZI</name>
<keyword evidence="4" id="KW-1185">Reference proteome</keyword>
<dbReference type="PANTHER" id="PTHR34144">
    <property type="entry name" value="CHROMOSOME 8, WHOLE GENOME SHOTGUN SEQUENCE"/>
    <property type="match status" value="1"/>
</dbReference>
<evidence type="ECO:0000256" key="1">
    <source>
        <dbReference type="SAM" id="MobiDB-lite"/>
    </source>
</evidence>
<dbReference type="EMBL" id="JBBBZM010000105">
    <property type="protein sequence ID" value="KAL0634061.1"/>
    <property type="molecule type" value="Genomic_DNA"/>
</dbReference>
<evidence type="ECO:0000313" key="3">
    <source>
        <dbReference type="EMBL" id="KAL0634061.1"/>
    </source>
</evidence>
<dbReference type="Proteomes" id="UP001447188">
    <property type="component" value="Unassembled WGS sequence"/>
</dbReference>